<sequence length="243" mass="26016">MNSFTVRVVLADDHPVILDGVRHGLEKSRTISVIDTVQNSTALIATLDHLPCDVLVSDYVMPGGDYGDGLALFSLISQRYPNLKVVVLSMLASPAVVRSLLDMGIHCILSKADSVDHLALAVHSAYSNGRYLSPRMAAIAASIKRGVRGSAAGSPLTKRELEVVRFFVSGMSVTEIAMLLHRSKKTISAQKTTAMVKLGIARDADLVRYGIESGLVSSTISLNNLTVAMEEKIAPQQSGILCI</sequence>
<dbReference type="SMART" id="SM00421">
    <property type="entry name" value="HTH_LUXR"/>
    <property type="match status" value="1"/>
</dbReference>
<evidence type="ECO:0000259" key="5">
    <source>
        <dbReference type="PROSITE" id="PS50110"/>
    </source>
</evidence>
<dbReference type="AlphaFoldDB" id="A0A1X7LRP1"/>
<dbReference type="GO" id="GO:0000160">
    <property type="term" value="P:phosphorelay signal transduction system"/>
    <property type="evidence" value="ECO:0007669"/>
    <property type="project" value="InterPro"/>
</dbReference>
<dbReference type="CDD" id="cd06170">
    <property type="entry name" value="LuxR_C_like"/>
    <property type="match status" value="1"/>
</dbReference>
<dbReference type="PANTHER" id="PTHR43214">
    <property type="entry name" value="TWO-COMPONENT RESPONSE REGULATOR"/>
    <property type="match status" value="1"/>
</dbReference>
<dbReference type="STRING" id="1515439.SAMN06265784_108148"/>
<dbReference type="SUPFAM" id="SSF46894">
    <property type="entry name" value="C-terminal effector domain of the bipartite response regulators"/>
    <property type="match status" value="1"/>
</dbReference>
<dbReference type="PANTHER" id="PTHR43214:SF17">
    <property type="entry name" value="TRANSCRIPTIONAL REGULATORY PROTEIN RCSB"/>
    <property type="match status" value="1"/>
</dbReference>
<evidence type="ECO:0000256" key="1">
    <source>
        <dbReference type="ARBA" id="ARBA00022553"/>
    </source>
</evidence>
<dbReference type="SUPFAM" id="SSF52172">
    <property type="entry name" value="CheY-like"/>
    <property type="match status" value="1"/>
</dbReference>
<name>A0A1X7LRP1_9BURK</name>
<dbReference type="Pfam" id="PF00196">
    <property type="entry name" value="GerE"/>
    <property type="match status" value="1"/>
</dbReference>
<accession>A0A1X7LRP1</accession>
<evidence type="ECO:0000256" key="3">
    <source>
        <dbReference type="PROSITE-ProRule" id="PRU00169"/>
    </source>
</evidence>
<dbReference type="OrthoDB" id="8585266at2"/>
<keyword evidence="2" id="KW-0238">DNA-binding</keyword>
<evidence type="ECO:0000256" key="2">
    <source>
        <dbReference type="ARBA" id="ARBA00023125"/>
    </source>
</evidence>
<gene>
    <name evidence="6" type="ORF">SAMN06265784_108148</name>
</gene>
<feature type="domain" description="HTH luxR-type" evidence="4">
    <location>
        <begin position="149"/>
        <end position="214"/>
    </location>
</feature>
<dbReference type="InterPro" id="IPR001789">
    <property type="entry name" value="Sig_transdc_resp-reg_receiver"/>
</dbReference>
<evidence type="ECO:0000313" key="7">
    <source>
        <dbReference type="Proteomes" id="UP000193228"/>
    </source>
</evidence>
<organism evidence="6 7">
    <name type="scientific">Paraburkholderia susongensis</name>
    <dbReference type="NCBI Taxonomy" id="1515439"/>
    <lineage>
        <taxon>Bacteria</taxon>
        <taxon>Pseudomonadati</taxon>
        <taxon>Pseudomonadota</taxon>
        <taxon>Betaproteobacteria</taxon>
        <taxon>Burkholderiales</taxon>
        <taxon>Burkholderiaceae</taxon>
        <taxon>Paraburkholderia</taxon>
    </lineage>
</organism>
<dbReference type="Gene3D" id="1.10.10.10">
    <property type="entry name" value="Winged helix-like DNA-binding domain superfamily/Winged helix DNA-binding domain"/>
    <property type="match status" value="1"/>
</dbReference>
<dbReference type="GO" id="GO:0003677">
    <property type="term" value="F:DNA binding"/>
    <property type="evidence" value="ECO:0007669"/>
    <property type="project" value="UniProtKB-KW"/>
</dbReference>
<feature type="domain" description="Response regulatory" evidence="5">
    <location>
        <begin position="7"/>
        <end position="126"/>
    </location>
</feature>
<dbReference type="PRINTS" id="PR00038">
    <property type="entry name" value="HTHLUXR"/>
</dbReference>
<dbReference type="RefSeq" id="WP_085487337.1">
    <property type="nucleotide sequence ID" value="NZ_FXAT01000008.1"/>
</dbReference>
<feature type="modified residue" description="4-aspartylphosphate" evidence="3">
    <location>
        <position position="58"/>
    </location>
</feature>
<reference evidence="7" key="1">
    <citation type="submission" date="2017-04" db="EMBL/GenBank/DDBJ databases">
        <authorList>
            <person name="Varghese N."/>
            <person name="Submissions S."/>
        </authorList>
    </citation>
    <scope>NUCLEOTIDE SEQUENCE [LARGE SCALE GENOMIC DNA]</scope>
    <source>
        <strain evidence="7">LMG 29540</strain>
    </source>
</reference>
<dbReference type="PROSITE" id="PS50110">
    <property type="entry name" value="RESPONSE_REGULATORY"/>
    <property type="match status" value="1"/>
</dbReference>
<keyword evidence="7" id="KW-1185">Reference proteome</keyword>
<dbReference type="InterPro" id="IPR039420">
    <property type="entry name" value="WalR-like"/>
</dbReference>
<dbReference type="EMBL" id="FXAT01000008">
    <property type="protein sequence ID" value="SMG56330.1"/>
    <property type="molecule type" value="Genomic_DNA"/>
</dbReference>
<evidence type="ECO:0000313" key="6">
    <source>
        <dbReference type="EMBL" id="SMG56330.1"/>
    </source>
</evidence>
<dbReference type="Pfam" id="PF00072">
    <property type="entry name" value="Response_reg"/>
    <property type="match status" value="1"/>
</dbReference>
<dbReference type="InterPro" id="IPR016032">
    <property type="entry name" value="Sig_transdc_resp-reg_C-effctor"/>
</dbReference>
<dbReference type="CDD" id="cd17535">
    <property type="entry name" value="REC_NarL-like"/>
    <property type="match status" value="1"/>
</dbReference>
<dbReference type="GO" id="GO:0006355">
    <property type="term" value="P:regulation of DNA-templated transcription"/>
    <property type="evidence" value="ECO:0007669"/>
    <property type="project" value="InterPro"/>
</dbReference>
<proteinExistence type="predicted"/>
<dbReference type="InterPro" id="IPR036388">
    <property type="entry name" value="WH-like_DNA-bd_sf"/>
</dbReference>
<evidence type="ECO:0000259" key="4">
    <source>
        <dbReference type="PROSITE" id="PS50043"/>
    </source>
</evidence>
<dbReference type="SMART" id="SM00448">
    <property type="entry name" value="REC"/>
    <property type="match status" value="1"/>
</dbReference>
<keyword evidence="1 3" id="KW-0597">Phosphoprotein</keyword>
<dbReference type="Gene3D" id="3.40.50.2300">
    <property type="match status" value="1"/>
</dbReference>
<dbReference type="InterPro" id="IPR058245">
    <property type="entry name" value="NreC/VraR/RcsB-like_REC"/>
</dbReference>
<dbReference type="InterPro" id="IPR000792">
    <property type="entry name" value="Tscrpt_reg_LuxR_C"/>
</dbReference>
<dbReference type="PROSITE" id="PS50043">
    <property type="entry name" value="HTH_LUXR_2"/>
    <property type="match status" value="1"/>
</dbReference>
<dbReference type="Proteomes" id="UP000193228">
    <property type="component" value="Unassembled WGS sequence"/>
</dbReference>
<protein>
    <submittedName>
        <fullName evidence="6">Two component transcriptional regulator, LuxR family</fullName>
    </submittedName>
</protein>
<dbReference type="InterPro" id="IPR011006">
    <property type="entry name" value="CheY-like_superfamily"/>
</dbReference>